<dbReference type="InterPro" id="IPR003593">
    <property type="entry name" value="AAA+_ATPase"/>
</dbReference>
<protein>
    <submittedName>
        <fullName evidence="6">ATP-binding cassette domain-containing protein</fullName>
    </submittedName>
    <submittedName>
        <fullName evidence="7">Putative ABC transporter ATP-binding protein YxlF</fullName>
        <ecNumber evidence="7">3.6.3.-</ecNumber>
    </submittedName>
    <submittedName>
        <fullName evidence="5">Uncharacterized ABC transporter ATP-binding protein YbhF</fullName>
    </submittedName>
</protein>
<name>A0A173YZH5_9FIRM</name>
<evidence type="ECO:0000256" key="2">
    <source>
        <dbReference type="ARBA" id="ARBA00022741"/>
    </source>
</evidence>
<dbReference type="PANTHER" id="PTHR42939">
    <property type="entry name" value="ABC TRANSPORTER ATP-BINDING PROTEIN ALBC-RELATED"/>
    <property type="match status" value="1"/>
</dbReference>
<dbReference type="InterPro" id="IPR051782">
    <property type="entry name" value="ABC_Transporter_VariousFunc"/>
</dbReference>
<evidence type="ECO:0000313" key="8">
    <source>
        <dbReference type="Proteomes" id="UP000095431"/>
    </source>
</evidence>
<dbReference type="PROSITE" id="PS00211">
    <property type="entry name" value="ABC_TRANSPORTER_1"/>
    <property type="match status" value="1"/>
</dbReference>
<evidence type="ECO:0000313" key="10">
    <source>
        <dbReference type="Proteomes" id="UP000477156"/>
    </source>
</evidence>
<evidence type="ECO:0000313" key="6">
    <source>
        <dbReference type="EMBL" id="MZS88033.1"/>
    </source>
</evidence>
<evidence type="ECO:0000256" key="1">
    <source>
        <dbReference type="ARBA" id="ARBA00022448"/>
    </source>
</evidence>
<dbReference type="SMART" id="SM00382">
    <property type="entry name" value="AAA"/>
    <property type="match status" value="1"/>
</dbReference>
<dbReference type="eggNOG" id="COG1131">
    <property type="taxonomic scope" value="Bacteria"/>
</dbReference>
<organism evidence="5 8">
    <name type="scientific">Blautia wexlerae</name>
    <dbReference type="NCBI Taxonomy" id="418240"/>
    <lineage>
        <taxon>Bacteria</taxon>
        <taxon>Bacillati</taxon>
        <taxon>Bacillota</taxon>
        <taxon>Clostridia</taxon>
        <taxon>Lachnospirales</taxon>
        <taxon>Lachnospiraceae</taxon>
        <taxon>Blautia</taxon>
    </lineage>
</organism>
<evidence type="ECO:0000259" key="4">
    <source>
        <dbReference type="PROSITE" id="PS50893"/>
    </source>
</evidence>
<dbReference type="Proteomes" id="UP000366766">
    <property type="component" value="Unassembled WGS sequence"/>
</dbReference>
<dbReference type="EMBL" id="CYZN01000004">
    <property type="protein sequence ID" value="CUN68626.1"/>
    <property type="molecule type" value="Genomic_DNA"/>
</dbReference>
<feature type="domain" description="ABC transporter" evidence="4">
    <location>
        <begin position="1"/>
        <end position="229"/>
    </location>
</feature>
<dbReference type="SUPFAM" id="SSF52540">
    <property type="entry name" value="P-loop containing nucleoside triphosphate hydrolases"/>
    <property type="match status" value="1"/>
</dbReference>
<keyword evidence="7" id="KW-0378">Hydrolase</keyword>
<keyword evidence="2" id="KW-0547">Nucleotide-binding</keyword>
<evidence type="ECO:0000256" key="3">
    <source>
        <dbReference type="ARBA" id="ARBA00022840"/>
    </source>
</evidence>
<reference evidence="5 8" key="1">
    <citation type="submission" date="2015-09" db="EMBL/GenBank/DDBJ databases">
        <authorList>
            <consortium name="Pathogen Informatics"/>
        </authorList>
    </citation>
    <scope>NUCLEOTIDE SEQUENCE [LARGE SCALE GENOMIC DNA]</scope>
    <source>
        <strain evidence="5 8">2789STDY5834863</strain>
    </source>
</reference>
<proteinExistence type="predicted"/>
<dbReference type="RefSeq" id="WP_022381160.1">
    <property type="nucleotide sequence ID" value="NZ_BTHH01000003.1"/>
</dbReference>
<dbReference type="PANTHER" id="PTHR42939:SF3">
    <property type="entry name" value="ABC TRANSPORTER ATP-BINDING COMPONENT"/>
    <property type="match status" value="1"/>
</dbReference>
<dbReference type="AlphaFoldDB" id="A0A173YZH5"/>
<dbReference type="GO" id="GO:0016887">
    <property type="term" value="F:ATP hydrolysis activity"/>
    <property type="evidence" value="ECO:0007669"/>
    <property type="project" value="InterPro"/>
</dbReference>
<dbReference type="Proteomes" id="UP000477156">
    <property type="component" value="Unassembled WGS sequence"/>
</dbReference>
<evidence type="ECO:0000313" key="9">
    <source>
        <dbReference type="Proteomes" id="UP000366766"/>
    </source>
</evidence>
<dbReference type="InterPro" id="IPR003439">
    <property type="entry name" value="ABC_transporter-like_ATP-bd"/>
</dbReference>
<keyword evidence="9" id="KW-1185">Reference proteome</keyword>
<evidence type="ECO:0000313" key="5">
    <source>
        <dbReference type="EMBL" id="CUN68626.1"/>
    </source>
</evidence>
<dbReference type="EMBL" id="CABHOF010000037">
    <property type="protein sequence ID" value="VUX64869.1"/>
    <property type="molecule type" value="Genomic_DNA"/>
</dbReference>
<dbReference type="Proteomes" id="UP000095431">
    <property type="component" value="Unassembled WGS sequence"/>
</dbReference>
<dbReference type="InterPro" id="IPR027417">
    <property type="entry name" value="P-loop_NTPase"/>
</dbReference>
<keyword evidence="3 5" id="KW-0067">ATP-binding</keyword>
<reference evidence="6 10" key="2">
    <citation type="journal article" date="2019" name="Nat. Med.">
        <title>A library of human gut bacterial isolates paired with longitudinal multiomics data enables mechanistic microbiome research.</title>
        <authorList>
            <person name="Poyet M."/>
            <person name="Groussin M."/>
            <person name="Gibbons S.M."/>
            <person name="Avila-Pacheco J."/>
            <person name="Jiang X."/>
            <person name="Kearney S.M."/>
            <person name="Perrotta A.R."/>
            <person name="Berdy B."/>
            <person name="Zhao S."/>
            <person name="Lieberman T.D."/>
            <person name="Swanson P.K."/>
            <person name="Smith M."/>
            <person name="Roesemann S."/>
            <person name="Alexander J.E."/>
            <person name="Rich S.A."/>
            <person name="Livny J."/>
            <person name="Vlamakis H."/>
            <person name="Clish C."/>
            <person name="Bullock K."/>
            <person name="Deik A."/>
            <person name="Scott J."/>
            <person name="Pierce K.A."/>
            <person name="Xavier R.J."/>
            <person name="Alm E.J."/>
        </authorList>
    </citation>
    <scope>NUCLEOTIDE SEQUENCE [LARGE SCALE GENOMIC DNA]</scope>
    <source>
        <strain evidence="6 10">BIOML-A12</strain>
    </source>
</reference>
<gene>
    <name evidence="5" type="primary">ybhF_1</name>
    <name evidence="7" type="synonym">yxlF_4</name>
    <name evidence="7" type="ORF">BWLFYP14_01722</name>
    <name evidence="5" type="ORF">ERS852478_00799</name>
    <name evidence="6" type="ORF">GT712_02770</name>
</gene>
<dbReference type="EMBL" id="WWVF01000004">
    <property type="protein sequence ID" value="MZS88033.1"/>
    <property type="molecule type" value="Genomic_DNA"/>
</dbReference>
<dbReference type="GO" id="GO:0005524">
    <property type="term" value="F:ATP binding"/>
    <property type="evidence" value="ECO:0007669"/>
    <property type="project" value="UniProtKB-KW"/>
</dbReference>
<dbReference type="Pfam" id="PF00005">
    <property type="entry name" value="ABC_tran"/>
    <property type="match status" value="1"/>
</dbReference>
<dbReference type="InterPro" id="IPR017871">
    <property type="entry name" value="ABC_transporter-like_CS"/>
</dbReference>
<reference evidence="7 9" key="3">
    <citation type="submission" date="2019-07" db="EMBL/GenBank/DDBJ databases">
        <authorList>
            <person name="Chang H.-W."/>
            <person name="Raman A."/>
            <person name="Venkatesh S."/>
            <person name="Gehrig J."/>
        </authorList>
    </citation>
    <scope>NUCLEOTIDE SEQUENCE [LARGE SCALE GENOMIC DNA]</scope>
    <source>
        <strain evidence="7">Blautia_wexlerae_LFYP_14</strain>
    </source>
</reference>
<dbReference type="CDD" id="cd03230">
    <property type="entry name" value="ABC_DR_subfamily_A"/>
    <property type="match status" value="1"/>
</dbReference>
<evidence type="ECO:0000313" key="7">
    <source>
        <dbReference type="EMBL" id="VUX64869.1"/>
    </source>
</evidence>
<dbReference type="PROSITE" id="PS50893">
    <property type="entry name" value="ABC_TRANSPORTER_2"/>
    <property type="match status" value="1"/>
</dbReference>
<sequence>MEQNSIVVKNVTKKFDDFMLDHISFTVPTGRIVGFIGENGAGKSTTINLILDQLKLDAGEIRILGKQNHSYLHKENIGVVFDECKFHSVLNAKDIAQILSGSYKTWDMNLFEEYMKRLDVPLNKSIGQLSKGMKMKLSIICALSHRPQILILDEATTGLDPVVRDEILDIFLEFIQDEEHSILFSTHITSDIQKVADYVILIHNGKIIFEEKKDDLIYNYGIIRCKKSEFNTVSPDDYVCCRETNLSVECLIHDKVAAKKRYKNLIIDNASIEDIMLFYIKGGVK</sequence>
<accession>A0A173YZH5</accession>
<dbReference type="Gene3D" id="3.40.50.300">
    <property type="entry name" value="P-loop containing nucleotide triphosphate hydrolases"/>
    <property type="match status" value="1"/>
</dbReference>
<dbReference type="EC" id="3.6.3.-" evidence="7"/>
<keyword evidence="1" id="KW-0813">Transport</keyword>